<dbReference type="AlphaFoldDB" id="A0A1F6Y626"/>
<dbReference type="Proteomes" id="UP000177693">
    <property type="component" value="Unassembled WGS sequence"/>
</dbReference>
<gene>
    <name evidence="2" type="ORF">A3I23_03520</name>
</gene>
<keyword evidence="1" id="KW-0812">Transmembrane</keyword>
<reference evidence="2 3" key="1">
    <citation type="journal article" date="2016" name="Nat. Commun.">
        <title>Thousands of microbial genomes shed light on interconnected biogeochemical processes in an aquifer system.</title>
        <authorList>
            <person name="Anantharaman K."/>
            <person name="Brown C.T."/>
            <person name="Hug L.A."/>
            <person name="Sharon I."/>
            <person name="Castelle C.J."/>
            <person name="Probst A.J."/>
            <person name="Thomas B.C."/>
            <person name="Singh A."/>
            <person name="Wilkins M.J."/>
            <person name="Karaoz U."/>
            <person name="Brodie E.L."/>
            <person name="Williams K.H."/>
            <person name="Hubbard S.S."/>
            <person name="Banfield J.F."/>
        </authorList>
    </citation>
    <scope>NUCLEOTIDE SEQUENCE [LARGE SCALE GENOMIC DNA]</scope>
</reference>
<evidence type="ECO:0008006" key="4">
    <source>
        <dbReference type="Google" id="ProtNLM"/>
    </source>
</evidence>
<dbReference type="EMBL" id="MFVL01000010">
    <property type="protein sequence ID" value="OGJ01827.1"/>
    <property type="molecule type" value="Genomic_DNA"/>
</dbReference>
<evidence type="ECO:0000313" key="2">
    <source>
        <dbReference type="EMBL" id="OGJ01827.1"/>
    </source>
</evidence>
<proteinExistence type="predicted"/>
<name>A0A1F6Y626_9BACT</name>
<evidence type="ECO:0000256" key="1">
    <source>
        <dbReference type="SAM" id="Phobius"/>
    </source>
</evidence>
<dbReference type="Pfam" id="PF12869">
    <property type="entry name" value="tRNA_anti-like"/>
    <property type="match status" value="1"/>
</dbReference>
<sequence length="158" mass="17352">MENDLKKIKWKHAVLIIVGLFIFYKIAFFFMVDSPTSTISTPTPTTQEPQKETTKTTADGLVIVYNSNQITADAMYKDKIVEVTGIIDDIGRDILGTAYVTLKGPSYIDSPLGVQCMFNKSNESMIAGLGKGKTVTLQGEISSVLLYVLMNNCRVVSS</sequence>
<dbReference type="InterPro" id="IPR024422">
    <property type="entry name" value="Protein_unknown_function_OB"/>
</dbReference>
<keyword evidence="1" id="KW-1133">Transmembrane helix</keyword>
<protein>
    <recommendedName>
        <fullName evidence="4">tRNA_anti-like</fullName>
    </recommendedName>
</protein>
<evidence type="ECO:0000313" key="3">
    <source>
        <dbReference type="Proteomes" id="UP000177693"/>
    </source>
</evidence>
<comment type="caution">
    <text evidence="2">The sequence shown here is derived from an EMBL/GenBank/DDBJ whole genome shotgun (WGS) entry which is preliminary data.</text>
</comment>
<keyword evidence="1" id="KW-0472">Membrane</keyword>
<organism evidence="2 3">
    <name type="scientific">Candidatus Nomurabacteria bacterium RIFCSPLOWO2_02_FULL_40_67</name>
    <dbReference type="NCBI Taxonomy" id="1801787"/>
    <lineage>
        <taxon>Bacteria</taxon>
        <taxon>Candidatus Nomuraibacteriota</taxon>
    </lineage>
</organism>
<accession>A0A1F6Y626</accession>
<feature type="transmembrane region" description="Helical" evidence="1">
    <location>
        <begin position="12"/>
        <end position="32"/>
    </location>
</feature>